<proteinExistence type="predicted"/>
<feature type="domain" description="Guanylate cyclase" evidence="5">
    <location>
        <begin position="616"/>
        <end position="669"/>
    </location>
</feature>
<feature type="compositionally biased region" description="Low complexity" evidence="2">
    <location>
        <begin position="1925"/>
        <end position="1941"/>
    </location>
</feature>
<dbReference type="Proteomes" id="UP000075714">
    <property type="component" value="Unassembled WGS sequence"/>
</dbReference>
<feature type="compositionally biased region" description="Low complexity" evidence="2">
    <location>
        <begin position="1772"/>
        <end position="1786"/>
    </location>
</feature>
<feature type="transmembrane region" description="Helical" evidence="3">
    <location>
        <begin position="563"/>
        <end position="583"/>
    </location>
</feature>
<feature type="region of interest" description="Disordered" evidence="2">
    <location>
        <begin position="771"/>
        <end position="810"/>
    </location>
</feature>
<name>A0A150GD76_GONPE</name>
<dbReference type="InterPro" id="IPR001611">
    <property type="entry name" value="Leu-rich_rpt"/>
</dbReference>
<dbReference type="PROSITE" id="PS50125">
    <property type="entry name" value="GUANYLATE_CYCLASE_2"/>
    <property type="match status" value="1"/>
</dbReference>
<keyword evidence="4" id="KW-0732">Signal</keyword>
<feature type="region of interest" description="Disordered" evidence="2">
    <location>
        <begin position="1925"/>
        <end position="1954"/>
    </location>
</feature>
<feature type="compositionally biased region" description="Polar residues" evidence="2">
    <location>
        <begin position="1400"/>
        <end position="1412"/>
    </location>
</feature>
<feature type="region of interest" description="Disordered" evidence="2">
    <location>
        <begin position="1435"/>
        <end position="1470"/>
    </location>
</feature>
<evidence type="ECO:0000259" key="5">
    <source>
        <dbReference type="PROSITE" id="PS50125"/>
    </source>
</evidence>
<feature type="compositionally biased region" description="Low complexity" evidence="2">
    <location>
        <begin position="1370"/>
        <end position="1387"/>
    </location>
</feature>
<evidence type="ECO:0000313" key="7">
    <source>
        <dbReference type="Proteomes" id="UP000075714"/>
    </source>
</evidence>
<evidence type="ECO:0000256" key="1">
    <source>
        <dbReference type="ARBA" id="ARBA00004430"/>
    </source>
</evidence>
<dbReference type="InterPro" id="IPR052941">
    <property type="entry name" value="StomDev_PlantInt_Reg"/>
</dbReference>
<dbReference type="Gene3D" id="3.80.10.10">
    <property type="entry name" value="Ribonuclease Inhibitor"/>
    <property type="match status" value="1"/>
</dbReference>
<feature type="compositionally biased region" description="Polar residues" evidence="2">
    <location>
        <begin position="1727"/>
        <end position="1741"/>
    </location>
</feature>
<reference evidence="7" key="1">
    <citation type="journal article" date="2016" name="Nat. Commun.">
        <title>The Gonium pectorale genome demonstrates co-option of cell cycle regulation during the evolution of multicellularity.</title>
        <authorList>
            <person name="Hanschen E.R."/>
            <person name="Marriage T.N."/>
            <person name="Ferris P.J."/>
            <person name="Hamaji T."/>
            <person name="Toyoda A."/>
            <person name="Fujiyama A."/>
            <person name="Neme R."/>
            <person name="Noguchi H."/>
            <person name="Minakuchi Y."/>
            <person name="Suzuki M."/>
            <person name="Kawai-Toyooka H."/>
            <person name="Smith D.R."/>
            <person name="Sparks H."/>
            <person name="Anderson J."/>
            <person name="Bakaric R."/>
            <person name="Luria V."/>
            <person name="Karger A."/>
            <person name="Kirschner M.W."/>
            <person name="Durand P.M."/>
            <person name="Michod R.E."/>
            <person name="Nozaki H."/>
            <person name="Olson B.J."/>
        </authorList>
    </citation>
    <scope>NUCLEOTIDE SEQUENCE [LARGE SCALE GENOMIC DNA]</scope>
    <source>
        <strain evidence="7">NIES-2863</strain>
    </source>
</reference>
<feature type="region of interest" description="Disordered" evidence="2">
    <location>
        <begin position="945"/>
        <end position="966"/>
    </location>
</feature>
<keyword evidence="3" id="KW-0472">Membrane</keyword>
<evidence type="ECO:0000313" key="6">
    <source>
        <dbReference type="EMBL" id="KXZ47811.1"/>
    </source>
</evidence>
<dbReference type="Pfam" id="PF13855">
    <property type="entry name" value="LRR_8"/>
    <property type="match status" value="1"/>
</dbReference>
<dbReference type="GO" id="GO:0035556">
    <property type="term" value="P:intracellular signal transduction"/>
    <property type="evidence" value="ECO:0007669"/>
    <property type="project" value="InterPro"/>
</dbReference>
<dbReference type="InterPro" id="IPR029787">
    <property type="entry name" value="Nucleotide_cyclase"/>
</dbReference>
<feature type="compositionally biased region" description="Basic and acidic residues" evidence="2">
    <location>
        <begin position="777"/>
        <end position="786"/>
    </location>
</feature>
<evidence type="ECO:0000256" key="4">
    <source>
        <dbReference type="SAM" id="SignalP"/>
    </source>
</evidence>
<feature type="compositionally biased region" description="Polar residues" evidence="2">
    <location>
        <begin position="1841"/>
        <end position="1854"/>
    </location>
</feature>
<sequence>MAPLRAGKASCIALCGIALALSLMALPASGQGDCTAAGQHAALLQLYNAASGVAWPNQALWNSSTPCTDTLTPRTDDKRKTPRSVQLPSHCCWEGIACCVLPDDDTGWLECLHGRCACDVGNVTDIFLGRNGLTGELGVVLSRSTLGALSCNLRQVFMGGNELYGTLPEYLSELPQLAVLSLGSNFLEGTIPASFTSLTRLQELDLSSNGLTGGVPAGLCGGAERLSPLRDLTLSNNNLTGRLQVTDCESLINLDVQNNNLEGPLPDLASYQQLHILRLGNNYFNGTIPQPPFDLRLLAVFDISRNLLTGPLPDLVGNGSQLTIVRMYGNSLTGTLPSNIFTLGTLGGLWMYNNNLTGTLPENIGDARGLNLLLLQQNYLYGTIPPSMASLACPDCAQSVDLSLNQLSCCGMDYVLGQGYRYFDYTRPLLPSFLAFANDSAKPVWDDTNQDFTNMRCPSLVAALAPNATAEEPALLNHSNWRILEATTSMAGLRALGNSSSATSAAAGSATLNWKIDPEYFLYTGCFCIDGFREVWVEHTDGEPSMGRRLTCVPVKTPWVQRYPWVVVLIVLGGLLVAAWLTYLSCYRRGKRAAILQNYYNLRKRVKGEPLGGQVSVVVTDIEGYSDLMKQSPELMTKALNLHNGLIRKARWSNFGYTVEQEGDSYVLVFYEALDAVIFCLQTQLALNRQTWPEGLFVVEARDAPSRRRTPGPGLLNAISMMTNNLTHSLFGNRTSGQPVSFSSNPPHQTGISDDRSLSIAAMPSSLRAAGMSTDGIRPEGFRPDSRQSSTMAIGREPSTVGTPRAASAPGGGGGLSLGFFHRHHALFNGMRVRMGIATGLLPPGQMSKGSAVLDLAKMVSDAANGGQIMMDEATFADIKERLEELGAVDHNGMNFKKLNAIQPPWYSCLKRKSARNPDEALILDMGEYTHCPGSKRLPLFSVDASTAPATPGAGGAPPPGQRSKGPERLRLYQVAPPALVGRAKAFGNKVTLKDEWVCSDQPYFSAPGTLDAPLGNVDGPVLLPPITMVFAIVENGKAFSAKFRRDARRVHDLIAACIRACLRCCGAGAAPGGAAGAISAAAVAAAAALQASDLTVGAGGARGGGGYLCRMQDGDLKYMVAFATPQAAVEWSLLLQDVLMYAEWPEPALKFWREEYDEQGRMVFRGPRMKIGVCEGSPRSVIPDHIGRADYHGASINQAARFMDAAAHGGMVALEASLALKVMAEWQAAEAGGGEAGLAVVAEMSPDAQTGTAGAASGAAAGTAAAAAAEVSGSSSGRLLSINQPGGSRMPSVREGDGGEEMSPHAAARAAKRRYGGGGERRGPPAPWEDDAPAAVGGGFASSPAASATTPGGGAIELSPVAALMLRPRGSTGSGASASTGLSGRSDPLPRLLVGSGPQAYSVSHGHSPSHSARVAPEPVAALLRDNPVAVLGSPEDERERASGGGGGGVPLEGATAAGAGPSSGSGFRLVPDRHQPLWPKHSVELWPQARGDANEDAPTPSTHVERRSWGERLQVEMQEVAAAAAARAAAAAEAEAEEGDGSSARMPRRNRSLRTTATVVLREREPEAGEADAVSAAAEARTSSGDGDGLIPPLGPSAVAEGVEGGGTSDAAALLTPTSVHLELAPSDTDASNAAGAGPSAGGVVDAAAFAAQSQSGCEPLLVNAGSDPSMSSLARDEGAAPLSPTSPFSVKNLGGMLPVPPSMHHLVQTPTNGNGAARPPALQPVSSPALSDEPSCTSVDGEGGGTTLPGGEITVSGGTAAGGGGGGSAPDLLSLAASPRASPRTTPQKRVMWQGERLSPAAPASSSVTLPSPQAAQPGQPITLMPPVGRAVGPRQSAPISPSVSARSPSQPGFTLGAYQPPMMLSNAHRAYSAGAANTAIAAAAAAVTGSTGGAALAATPHAVTTSGGGATAAAAATTRTASGVIPGSGPSNSSVRSPRPPSLPPLALPTDRERDAALAAERAAAEESRKIQVDGPADARYRVCVAAHRIGVFRFKGSPEDLVMAHIVLEHLAGRRFPADAPKLRIGS</sequence>
<dbReference type="SUPFAM" id="SSF52058">
    <property type="entry name" value="L domain-like"/>
    <property type="match status" value="1"/>
</dbReference>
<keyword evidence="3" id="KW-0812">Transmembrane</keyword>
<accession>A0A150GD76</accession>
<feature type="chain" id="PRO_5007562013" description="Guanylate cyclase domain-containing protein" evidence="4">
    <location>
        <begin position="31"/>
        <end position="2032"/>
    </location>
</feature>
<dbReference type="InterPro" id="IPR001054">
    <property type="entry name" value="A/G_cyclase"/>
</dbReference>
<feature type="region of interest" description="Disordered" evidence="2">
    <location>
        <begin position="1713"/>
        <end position="1794"/>
    </location>
</feature>
<evidence type="ECO:0000256" key="3">
    <source>
        <dbReference type="SAM" id="Phobius"/>
    </source>
</evidence>
<dbReference type="SUPFAM" id="SSF55073">
    <property type="entry name" value="Nucleotide cyclase"/>
    <property type="match status" value="2"/>
</dbReference>
<feature type="compositionally biased region" description="Gly residues" evidence="2">
    <location>
        <begin position="1762"/>
        <end position="1771"/>
    </location>
</feature>
<comment type="subcellular location">
    <subcellularLocation>
        <location evidence="1">Cytoplasm</location>
        <location evidence="1">Cytoskeleton</location>
        <location evidence="1">Cilium axoneme</location>
    </subcellularLocation>
</comment>
<gene>
    <name evidence="6" type="ORF">GPECTOR_32g423</name>
</gene>
<dbReference type="PANTHER" id="PTHR48004:SF59">
    <property type="entry name" value="LEUCINE-RICH REPEAT-CONTAINING N-TERMINAL PLANT-TYPE DOMAIN-CONTAINING PROTEIN"/>
    <property type="match status" value="1"/>
</dbReference>
<dbReference type="EMBL" id="LSYV01000033">
    <property type="protein sequence ID" value="KXZ47811.1"/>
    <property type="molecule type" value="Genomic_DNA"/>
</dbReference>
<dbReference type="GO" id="GO:0005930">
    <property type="term" value="C:axoneme"/>
    <property type="evidence" value="ECO:0007669"/>
    <property type="project" value="UniProtKB-SubCell"/>
</dbReference>
<feature type="compositionally biased region" description="Pro residues" evidence="2">
    <location>
        <begin position="1942"/>
        <end position="1951"/>
    </location>
</feature>
<dbReference type="OrthoDB" id="544199at2759"/>
<dbReference type="Gene3D" id="3.30.70.1230">
    <property type="entry name" value="Nucleotide cyclase"/>
    <property type="match status" value="2"/>
</dbReference>
<dbReference type="PANTHER" id="PTHR48004">
    <property type="entry name" value="OS01G0149700 PROTEIN"/>
    <property type="match status" value="1"/>
</dbReference>
<feature type="compositionally biased region" description="Low complexity" evidence="2">
    <location>
        <begin position="1342"/>
        <end position="1351"/>
    </location>
</feature>
<feature type="region of interest" description="Disordered" evidence="2">
    <location>
        <begin position="1275"/>
        <end position="1354"/>
    </location>
</feature>
<dbReference type="InterPro" id="IPR032675">
    <property type="entry name" value="LRR_dom_sf"/>
</dbReference>
<feature type="compositionally biased region" description="Polar residues" evidence="2">
    <location>
        <begin position="1807"/>
        <end position="1820"/>
    </location>
</feature>
<feature type="compositionally biased region" description="Low complexity" evidence="2">
    <location>
        <begin position="1455"/>
        <end position="1468"/>
    </location>
</feature>
<feature type="compositionally biased region" description="Low complexity" evidence="2">
    <location>
        <begin position="1752"/>
        <end position="1761"/>
    </location>
</feature>
<feature type="region of interest" description="Disordered" evidence="2">
    <location>
        <begin position="1368"/>
        <end position="1415"/>
    </location>
</feature>
<protein>
    <recommendedName>
        <fullName evidence="5">Guanylate cyclase domain-containing protein</fullName>
    </recommendedName>
</protein>
<feature type="region of interest" description="Disordered" evidence="2">
    <location>
        <begin position="1533"/>
        <end position="1607"/>
    </location>
</feature>
<feature type="signal peptide" evidence="4">
    <location>
        <begin position="1"/>
        <end position="30"/>
    </location>
</feature>
<keyword evidence="7" id="KW-1185">Reference proteome</keyword>
<comment type="caution">
    <text evidence="6">The sequence shown here is derived from an EMBL/GenBank/DDBJ whole genome shotgun (WGS) entry which is preliminary data.</text>
</comment>
<evidence type="ECO:0000256" key="2">
    <source>
        <dbReference type="SAM" id="MobiDB-lite"/>
    </source>
</evidence>
<feature type="compositionally biased region" description="Low complexity" evidence="2">
    <location>
        <begin position="1573"/>
        <end position="1582"/>
    </location>
</feature>
<feature type="region of interest" description="Disordered" evidence="2">
    <location>
        <begin position="1835"/>
        <end position="1854"/>
    </location>
</feature>
<keyword evidence="3" id="KW-1133">Transmembrane helix</keyword>
<organism evidence="6 7">
    <name type="scientific">Gonium pectorale</name>
    <name type="common">Green alga</name>
    <dbReference type="NCBI Taxonomy" id="33097"/>
    <lineage>
        <taxon>Eukaryota</taxon>
        <taxon>Viridiplantae</taxon>
        <taxon>Chlorophyta</taxon>
        <taxon>core chlorophytes</taxon>
        <taxon>Chlorophyceae</taxon>
        <taxon>CS clade</taxon>
        <taxon>Chlamydomonadales</taxon>
        <taxon>Volvocaceae</taxon>
        <taxon>Gonium</taxon>
    </lineage>
</organism>
<dbReference type="GO" id="GO:0009190">
    <property type="term" value="P:cyclic nucleotide biosynthetic process"/>
    <property type="evidence" value="ECO:0007669"/>
    <property type="project" value="InterPro"/>
</dbReference>
<feature type="region of interest" description="Disordered" evidence="2">
    <location>
        <begin position="1801"/>
        <end position="1820"/>
    </location>
</feature>